<organism evidence="1">
    <name type="scientific">bioreactor metagenome</name>
    <dbReference type="NCBI Taxonomy" id="1076179"/>
    <lineage>
        <taxon>unclassified sequences</taxon>
        <taxon>metagenomes</taxon>
        <taxon>ecological metagenomes</taxon>
    </lineage>
</organism>
<accession>A0A645DLP6</accession>
<name>A0A645DLP6_9ZZZZ</name>
<dbReference type="AlphaFoldDB" id="A0A645DLP6"/>
<evidence type="ECO:0000313" key="1">
    <source>
        <dbReference type="EMBL" id="MPM90219.1"/>
    </source>
</evidence>
<proteinExistence type="predicted"/>
<protein>
    <submittedName>
        <fullName evidence="1">Uncharacterized protein</fullName>
    </submittedName>
</protein>
<gene>
    <name evidence="1" type="ORF">SDC9_137337</name>
</gene>
<dbReference type="EMBL" id="VSSQ01037502">
    <property type="protein sequence ID" value="MPM90219.1"/>
    <property type="molecule type" value="Genomic_DNA"/>
</dbReference>
<reference evidence="1" key="1">
    <citation type="submission" date="2019-08" db="EMBL/GenBank/DDBJ databases">
        <authorList>
            <person name="Kucharzyk K."/>
            <person name="Murdoch R.W."/>
            <person name="Higgins S."/>
            <person name="Loffler F."/>
        </authorList>
    </citation>
    <scope>NUCLEOTIDE SEQUENCE</scope>
</reference>
<comment type="caution">
    <text evidence="1">The sequence shown here is derived from an EMBL/GenBank/DDBJ whole genome shotgun (WGS) entry which is preliminary data.</text>
</comment>
<sequence length="40" mass="4536">MELIFVTIAATIVIVLILVVSKYKTISIELGNWFKLKAKK</sequence>